<dbReference type="PROSITE" id="PS51199">
    <property type="entry name" value="SF4_HELICASE"/>
    <property type="match status" value="1"/>
</dbReference>
<dbReference type="PANTHER" id="PTHR12873:SF0">
    <property type="entry name" value="TWINKLE MTDNA HELICASE"/>
    <property type="match status" value="1"/>
</dbReference>
<dbReference type="KEGG" id="bok:DM82_4346"/>
<evidence type="ECO:0000313" key="4">
    <source>
        <dbReference type="Proteomes" id="UP000029424"/>
    </source>
</evidence>
<protein>
    <submittedName>
        <fullName evidence="3">Zinc-binding domain of primase-helicase family protein</fullName>
    </submittedName>
</protein>
<dbReference type="Gene3D" id="2.20.25.180">
    <property type="match status" value="1"/>
</dbReference>
<dbReference type="InterPro" id="IPR027032">
    <property type="entry name" value="Twinkle-like"/>
</dbReference>
<dbReference type="PANTHER" id="PTHR12873">
    <property type="entry name" value="T7-LIKE MITOCHONDRIAL DNA HELICASE"/>
    <property type="match status" value="1"/>
</dbReference>
<dbReference type="SUPFAM" id="SSF57783">
    <property type="entry name" value="Zinc beta-ribbon"/>
    <property type="match status" value="1"/>
</dbReference>
<dbReference type="GO" id="GO:0006260">
    <property type="term" value="P:DNA replication"/>
    <property type="evidence" value="ECO:0007669"/>
    <property type="project" value="InterPro"/>
</dbReference>
<dbReference type="GO" id="GO:0005524">
    <property type="term" value="F:ATP binding"/>
    <property type="evidence" value="ECO:0007669"/>
    <property type="project" value="InterPro"/>
</dbReference>
<dbReference type="InterPro" id="IPR046394">
    <property type="entry name" value="Helic_Prim_T7"/>
</dbReference>
<dbReference type="Gene3D" id="3.40.1360.10">
    <property type="match status" value="1"/>
</dbReference>
<evidence type="ECO:0000256" key="1">
    <source>
        <dbReference type="SAM" id="MobiDB-lite"/>
    </source>
</evidence>
<dbReference type="InterPro" id="IPR013237">
    <property type="entry name" value="Phage_T7_Gp4_N"/>
</dbReference>
<dbReference type="SUPFAM" id="SSF56731">
    <property type="entry name" value="DNA primase core"/>
    <property type="match status" value="1"/>
</dbReference>
<dbReference type="Pfam" id="PF13155">
    <property type="entry name" value="Toprim_2"/>
    <property type="match status" value="1"/>
</dbReference>
<dbReference type="GO" id="GO:0003697">
    <property type="term" value="F:single-stranded DNA binding"/>
    <property type="evidence" value="ECO:0007669"/>
    <property type="project" value="InterPro"/>
</dbReference>
<feature type="compositionally biased region" description="Basic and acidic residues" evidence="1">
    <location>
        <begin position="522"/>
        <end position="543"/>
    </location>
</feature>
<feature type="domain" description="SF4 helicase" evidence="2">
    <location>
        <begin position="277"/>
        <end position="542"/>
    </location>
</feature>
<evidence type="ECO:0000259" key="2">
    <source>
        <dbReference type="PROSITE" id="PS51199"/>
    </source>
</evidence>
<dbReference type="RefSeq" id="WP_081464206.1">
    <property type="nucleotide sequence ID" value="NZ_CP008727.1"/>
</dbReference>
<dbReference type="GO" id="GO:0043139">
    <property type="term" value="F:5'-3' DNA helicase activity"/>
    <property type="evidence" value="ECO:0007669"/>
    <property type="project" value="InterPro"/>
</dbReference>
<dbReference type="InterPro" id="IPR034154">
    <property type="entry name" value="TOPRIM_DnaG/twinkle"/>
</dbReference>
<feature type="compositionally biased region" description="Acidic residues" evidence="1">
    <location>
        <begin position="544"/>
        <end position="555"/>
    </location>
</feature>
<dbReference type="Proteomes" id="UP000029424">
    <property type="component" value="Chromosome 2"/>
</dbReference>
<gene>
    <name evidence="3" type="ORF">DM82_4346</name>
</gene>
<keyword evidence="4" id="KW-1185">Reference proteome</keyword>
<proteinExistence type="inferred from homology"/>
<accession>A0AAI8BCG0</accession>
<dbReference type="AlphaFoldDB" id="A0AAI8BCG0"/>
<dbReference type="CDD" id="cd19483">
    <property type="entry name" value="RecA-like_Gp4D_helicase"/>
    <property type="match status" value="1"/>
</dbReference>
<dbReference type="EMBL" id="CP008727">
    <property type="protein sequence ID" value="AIO69673.1"/>
    <property type="molecule type" value="Genomic_DNA"/>
</dbReference>
<dbReference type="InterPro" id="IPR007694">
    <property type="entry name" value="DNA_helicase_DnaB-like_C"/>
</dbReference>
<dbReference type="SMART" id="SM00778">
    <property type="entry name" value="Prim_Zn_Ribbon"/>
    <property type="match status" value="1"/>
</dbReference>
<dbReference type="Pfam" id="PF03796">
    <property type="entry name" value="DnaB_C"/>
    <property type="match status" value="1"/>
</dbReference>
<dbReference type="InterPro" id="IPR048774">
    <property type="entry name" value="Helic-prim_T7_N"/>
</dbReference>
<dbReference type="GO" id="GO:0008270">
    <property type="term" value="F:zinc ion binding"/>
    <property type="evidence" value="ECO:0007669"/>
    <property type="project" value="InterPro"/>
</dbReference>
<dbReference type="CDD" id="cd01029">
    <property type="entry name" value="TOPRIM_primases"/>
    <property type="match status" value="1"/>
</dbReference>
<feature type="region of interest" description="Disordered" evidence="1">
    <location>
        <begin position="494"/>
        <end position="555"/>
    </location>
</feature>
<reference evidence="3 4" key="1">
    <citation type="submission" date="2014-06" db="EMBL/GenBank/DDBJ databases">
        <authorList>
            <person name="Bishop-Lilly K.A."/>
            <person name="Broomall S.M."/>
            <person name="Chain P.S."/>
            <person name="Chertkov O."/>
            <person name="Coyne S.R."/>
            <person name="Daligault H.E."/>
            <person name="Davenport K.W."/>
            <person name="Erkkila T."/>
            <person name="Frey K.G."/>
            <person name="Gibbons H.S."/>
            <person name="Gu W."/>
            <person name="Jaissle J."/>
            <person name="Johnson S.L."/>
            <person name="Koroleva G.I."/>
            <person name="Ladner J.T."/>
            <person name="Lo C.-C."/>
            <person name="Minogue T.D."/>
            <person name="Munk C."/>
            <person name="Palacios G.F."/>
            <person name="Redden C.L."/>
            <person name="Rosenzweig C.N."/>
            <person name="Scholz M.B."/>
            <person name="Teshima H."/>
            <person name="Xu Y."/>
        </authorList>
    </citation>
    <scope>NUCLEOTIDE SEQUENCE [LARGE SCALE GENOMIC DNA]</scope>
    <source>
        <strain evidence="3 4">EO147</strain>
    </source>
</reference>
<dbReference type="HAMAP" id="MF_04154">
    <property type="entry name" value="Helic_Prim_T7"/>
    <property type="match status" value="1"/>
</dbReference>
<dbReference type="SUPFAM" id="SSF52540">
    <property type="entry name" value="P-loop containing nucleoside triphosphate hydrolases"/>
    <property type="match status" value="1"/>
</dbReference>
<evidence type="ECO:0000313" key="3">
    <source>
        <dbReference type="EMBL" id="AIO69673.1"/>
    </source>
</evidence>
<dbReference type="InterPro" id="IPR027417">
    <property type="entry name" value="P-loop_NTPase"/>
</dbReference>
<dbReference type="Gene3D" id="3.40.50.300">
    <property type="entry name" value="P-loop containing nucleotide triphosphate hydrolases"/>
    <property type="match status" value="1"/>
</dbReference>
<sequence>MSHTHESESNLVSKGPCDNCGSSDANAEYDDGHTHCFSCGATVQPGNNAAPRSRVTGGMADADTASTGLLRGEYRPLGKRGIAEETCRKYGYLVGEDRDGVPVQIATYCDSAGSPVAQKLRNADKEFVVVGKLKHAGLFGQHLWRTTGKKVIVTEGEIDCLSVAQALSLKWPVVSVPNGAQGAAKSLAAQIEWLRGYEEIVLWFDNDDPGREAVAACAAILPPGRVKFITTPHELKDANDLLREHGPKAVVDATWEAKAYRPDGVIAGEDLTPERLKAKAAPGWQTPYPLLNEMTRGIRPRQLWLITAGTGVGKSTDAREFMYAALCEGKKVGALFLEESVEDTGKYLVALDHNIPAEDLEDNPDLLTDAQWQASYEKLFAAGNYQAYDHFGATDPDGLVNKMEFMALNGAEQLYLDHLTIATTGLDLEGQDHLLTKLRSMIERTGVSVIAIAHVRKEQSGARTAEEGAALSLSSIKGSGSLKQIPDVIVAKERNQQAEDESERDISQLRVLKVRRGGKTGPADRLKYDPKTGRLKPMPHEPDMFTDDESDDLPF</sequence>
<dbReference type="Gene3D" id="2.20.25.10">
    <property type="match status" value="1"/>
</dbReference>
<name>A0AAI8BCG0_9BURK</name>
<dbReference type="Pfam" id="PF21268">
    <property type="entry name" value="Helic-prim_T7_N"/>
    <property type="match status" value="1"/>
</dbReference>
<organism evidence="3 4">
    <name type="scientific">Burkholderia oklahomensis</name>
    <dbReference type="NCBI Taxonomy" id="342113"/>
    <lineage>
        <taxon>Bacteria</taxon>
        <taxon>Pseudomonadati</taxon>
        <taxon>Pseudomonadota</taxon>
        <taxon>Betaproteobacteria</taxon>
        <taxon>Burkholderiales</taxon>
        <taxon>Burkholderiaceae</taxon>
        <taxon>Burkholderia</taxon>
        <taxon>pseudomallei group</taxon>
    </lineage>
</organism>